<feature type="compositionally biased region" description="Basic and acidic residues" evidence="1">
    <location>
        <begin position="274"/>
        <end position="295"/>
    </location>
</feature>
<protein>
    <submittedName>
        <fullName evidence="2">Uncharacterized protein</fullName>
    </submittedName>
</protein>
<feature type="region of interest" description="Disordered" evidence="1">
    <location>
        <begin position="1"/>
        <end position="22"/>
    </location>
</feature>
<feature type="compositionally biased region" description="Basic and acidic residues" evidence="1">
    <location>
        <begin position="249"/>
        <end position="260"/>
    </location>
</feature>
<dbReference type="AlphaFoldDB" id="A0A0U9H5K7"/>
<evidence type="ECO:0000256" key="1">
    <source>
        <dbReference type="SAM" id="MobiDB-lite"/>
    </source>
</evidence>
<sequence>MSNLQAQYNNQSNGGTLAQASSSREMEEVKGQIFMARQFPRNVFDAENRILDACKRPALAQTAVYTYPRGGTKVEGPSIRLAEVLAQNWGNLSFGVKELEQREGESVALAYAWDLETNVRQEKVFTVKHSRKAGGKLKKLDDPRDIYELVANNGSRRVRACILGVIPGDIVEKAVEECNKTLQGNGKGPLKDRLATALGAFKDNYRITQDQIEERMGYNISAFTERDYADLIKIYTSMKDGVSKADDWFKKESNPSKQKENSNLTEAFNQTETEDTKKEESKPDKPKKEDVKADDNQEQAEFNIE</sequence>
<name>A0A0U9H5K7_9BACI</name>
<dbReference type="EMBL" id="BBXV01000023">
    <property type="protein sequence ID" value="GAQ17994.1"/>
    <property type="molecule type" value="Genomic_DNA"/>
</dbReference>
<feature type="compositionally biased region" description="Polar residues" evidence="1">
    <location>
        <begin position="261"/>
        <end position="270"/>
    </location>
</feature>
<reference evidence="2 3" key="2">
    <citation type="journal article" date="2016" name="Genome Announc.">
        <title>Draft Genome Sequence of Oceanobacillus picturae Heshi-B3, Isolated from Fermented Rice Bran in a Traditional Japanese Seafood Dish.</title>
        <authorList>
            <person name="Akuzawa S."/>
            <person name="Nagaoka J."/>
            <person name="Kanekatsu M."/>
            <person name="Kanesaki Y."/>
            <person name="Suzuki T."/>
        </authorList>
    </citation>
    <scope>NUCLEOTIDE SEQUENCE [LARGE SCALE GENOMIC DNA]</scope>
    <source>
        <strain evidence="2 3">Heshi-B3</strain>
    </source>
</reference>
<organism evidence="2 3">
    <name type="scientific">Oceanobacillus picturae</name>
    <dbReference type="NCBI Taxonomy" id="171693"/>
    <lineage>
        <taxon>Bacteria</taxon>
        <taxon>Bacillati</taxon>
        <taxon>Bacillota</taxon>
        <taxon>Bacilli</taxon>
        <taxon>Bacillales</taxon>
        <taxon>Bacillaceae</taxon>
        <taxon>Oceanobacillus</taxon>
    </lineage>
</organism>
<evidence type="ECO:0000313" key="3">
    <source>
        <dbReference type="Proteomes" id="UP000052946"/>
    </source>
</evidence>
<reference evidence="3" key="1">
    <citation type="submission" date="2015-07" db="EMBL/GenBank/DDBJ databases">
        <title>Draft Genome Sequence of Oceanobacillus picturae Heshi-B3 that Was Isolated from Fermented Rice Bran with Aging Salted Mackerel, Which Was Named Heshiko as Traditional Fermented Seafood in Japan.</title>
        <authorList>
            <person name="Akuzawa S."/>
            <person name="Nakagawa J."/>
            <person name="Kanekatsu T."/>
            <person name="Kanesaki Y."/>
            <person name="Suzuki T."/>
        </authorList>
    </citation>
    <scope>NUCLEOTIDE SEQUENCE [LARGE SCALE GENOMIC DNA]</scope>
    <source>
        <strain evidence="3">Heshi-B3</strain>
    </source>
</reference>
<dbReference type="RefSeq" id="WP_058950156.1">
    <property type="nucleotide sequence ID" value="NZ_BBXV01000023.1"/>
</dbReference>
<accession>A0A0U9H5K7</accession>
<evidence type="ECO:0000313" key="2">
    <source>
        <dbReference type="EMBL" id="GAQ17994.1"/>
    </source>
</evidence>
<comment type="caution">
    <text evidence="2">The sequence shown here is derived from an EMBL/GenBank/DDBJ whole genome shotgun (WGS) entry which is preliminary data.</text>
</comment>
<gene>
    <name evidence="2" type="ORF">OPHB3_1933</name>
</gene>
<feature type="region of interest" description="Disordered" evidence="1">
    <location>
        <begin position="249"/>
        <end position="305"/>
    </location>
</feature>
<dbReference type="Proteomes" id="UP000052946">
    <property type="component" value="Unassembled WGS sequence"/>
</dbReference>
<proteinExistence type="predicted"/>